<reference evidence="1" key="2">
    <citation type="journal article" date="2015" name="Fish Shellfish Immunol.">
        <title>Early steps in the European eel (Anguilla anguilla)-Vibrio vulnificus interaction in the gills: Role of the RtxA13 toxin.</title>
        <authorList>
            <person name="Callol A."/>
            <person name="Pajuelo D."/>
            <person name="Ebbesson L."/>
            <person name="Teles M."/>
            <person name="MacKenzie S."/>
            <person name="Amaro C."/>
        </authorList>
    </citation>
    <scope>NUCLEOTIDE SEQUENCE</scope>
</reference>
<protein>
    <submittedName>
        <fullName evidence="1">Uncharacterized protein</fullName>
    </submittedName>
</protein>
<accession>A0A0E9W6P4</accession>
<dbReference type="AlphaFoldDB" id="A0A0E9W6P4"/>
<dbReference type="EMBL" id="GBXM01022596">
    <property type="protein sequence ID" value="JAH85981.1"/>
    <property type="molecule type" value="Transcribed_RNA"/>
</dbReference>
<organism evidence="1">
    <name type="scientific">Anguilla anguilla</name>
    <name type="common">European freshwater eel</name>
    <name type="synonym">Muraena anguilla</name>
    <dbReference type="NCBI Taxonomy" id="7936"/>
    <lineage>
        <taxon>Eukaryota</taxon>
        <taxon>Metazoa</taxon>
        <taxon>Chordata</taxon>
        <taxon>Craniata</taxon>
        <taxon>Vertebrata</taxon>
        <taxon>Euteleostomi</taxon>
        <taxon>Actinopterygii</taxon>
        <taxon>Neopterygii</taxon>
        <taxon>Teleostei</taxon>
        <taxon>Anguilliformes</taxon>
        <taxon>Anguillidae</taxon>
        <taxon>Anguilla</taxon>
    </lineage>
</organism>
<reference evidence="1" key="1">
    <citation type="submission" date="2014-11" db="EMBL/GenBank/DDBJ databases">
        <authorList>
            <person name="Amaro Gonzalez C."/>
        </authorList>
    </citation>
    <scope>NUCLEOTIDE SEQUENCE</scope>
</reference>
<evidence type="ECO:0000313" key="1">
    <source>
        <dbReference type="EMBL" id="JAH85981.1"/>
    </source>
</evidence>
<name>A0A0E9W6P4_ANGAN</name>
<proteinExistence type="predicted"/>
<sequence>MATLYAFHPIQAALHWPY</sequence>